<comment type="caution">
    <text evidence="2">The sequence shown here is derived from an EMBL/GenBank/DDBJ whole genome shotgun (WGS) entry which is preliminary data.</text>
</comment>
<evidence type="ECO:0000256" key="1">
    <source>
        <dbReference type="SAM" id="Phobius"/>
    </source>
</evidence>
<dbReference type="VEuPathDB" id="MicrosporidiaDB:AAJ76_800056572"/>
<name>A0A0F9YU67_9MICR</name>
<dbReference type="Proteomes" id="UP000034350">
    <property type="component" value="Unassembled WGS sequence"/>
</dbReference>
<accession>A0A0F9YU67</accession>
<organism evidence="2 3">
    <name type="scientific">Vairimorpha ceranae</name>
    <dbReference type="NCBI Taxonomy" id="40302"/>
    <lineage>
        <taxon>Eukaryota</taxon>
        <taxon>Fungi</taxon>
        <taxon>Fungi incertae sedis</taxon>
        <taxon>Microsporidia</taxon>
        <taxon>Nosematidae</taxon>
        <taxon>Vairimorpha</taxon>
    </lineage>
</organism>
<protein>
    <submittedName>
        <fullName evidence="2">Uncharacterized protein</fullName>
    </submittedName>
</protein>
<evidence type="ECO:0000313" key="2">
    <source>
        <dbReference type="EMBL" id="KKO76002.1"/>
    </source>
</evidence>
<proteinExistence type="predicted"/>
<keyword evidence="1" id="KW-0812">Transmembrane</keyword>
<reference evidence="2 3" key="1">
    <citation type="journal article" date="2015" name="Environ. Microbiol.">
        <title>Genome analyses suggest the presence of polyploidy and recent human-driven expansions in eight global populations of the honeybee pathogen Nosema ceranae.</title>
        <authorList>
            <person name="Pelin A."/>
            <person name="Selman M."/>
            <person name="Aris-Brosou S."/>
            <person name="Farinelli L."/>
            <person name="Corradi N."/>
        </authorList>
    </citation>
    <scope>NUCLEOTIDE SEQUENCE [LARGE SCALE GENOMIC DNA]</scope>
    <source>
        <strain evidence="2 3">PA08 1199</strain>
    </source>
</reference>
<dbReference type="GeneID" id="36321424"/>
<keyword evidence="3" id="KW-1185">Reference proteome</keyword>
<dbReference type="RefSeq" id="XP_024331744.1">
    <property type="nucleotide sequence ID" value="XM_024476471.1"/>
</dbReference>
<dbReference type="EMBL" id="JPQZ01000008">
    <property type="protein sequence ID" value="KKO76002.1"/>
    <property type="molecule type" value="Genomic_DNA"/>
</dbReference>
<gene>
    <name evidence="2" type="ORF">AAJ76_800056572</name>
</gene>
<dbReference type="AlphaFoldDB" id="A0A0F9YU67"/>
<feature type="transmembrane region" description="Helical" evidence="1">
    <location>
        <begin position="21"/>
        <end position="40"/>
    </location>
</feature>
<sequence length="41" mass="4980">MFKFLQHQPMMLQCRNNLACAALFLIYIFLKFLPLFLKFLI</sequence>
<keyword evidence="1" id="KW-0472">Membrane</keyword>
<keyword evidence="1" id="KW-1133">Transmembrane helix</keyword>
<evidence type="ECO:0000313" key="3">
    <source>
        <dbReference type="Proteomes" id="UP000034350"/>
    </source>
</evidence>